<keyword evidence="1" id="KW-1133">Transmembrane helix</keyword>
<dbReference type="AlphaFoldDB" id="A0A4R1HZ95"/>
<organism evidence="2 3">
    <name type="scientific">Ancylobacter aquaticus</name>
    <dbReference type="NCBI Taxonomy" id="100"/>
    <lineage>
        <taxon>Bacteria</taxon>
        <taxon>Pseudomonadati</taxon>
        <taxon>Pseudomonadota</taxon>
        <taxon>Alphaproteobacteria</taxon>
        <taxon>Hyphomicrobiales</taxon>
        <taxon>Xanthobacteraceae</taxon>
        <taxon>Ancylobacter</taxon>
    </lineage>
</organism>
<comment type="caution">
    <text evidence="2">The sequence shown here is derived from an EMBL/GenBank/DDBJ whole genome shotgun (WGS) entry which is preliminary data.</text>
</comment>
<feature type="transmembrane region" description="Helical" evidence="1">
    <location>
        <begin position="151"/>
        <end position="169"/>
    </location>
</feature>
<sequence length="287" mass="30438">MIPTHRSPSAGTAPFTRNDLAPHALGTARRWSAGALVAVSWISGAIFAAYIIVFFGGAIAGGAGERWNQALPGLYEVDAPLATLAIGAHFLAGGILLLLGPIQLIGPVRRAAPALHRWLGRLYVISAGAAGLGGLGFILGRGTIGGPLMDVGFGLYGALMVLCAALAYSHARARRFEQHRAWAIRLFALTIGSWLYRMEYGLWFLLFGSLGRAADFSGWFDAVMVFFFYIPNLLVAEVAIRMGAAPRGMPANLAITALFLVSAVLIAVMTATFTARAWAPRILDALA</sequence>
<dbReference type="Proteomes" id="UP000295030">
    <property type="component" value="Unassembled WGS sequence"/>
</dbReference>
<dbReference type="Pfam" id="PF10067">
    <property type="entry name" value="DUF2306"/>
    <property type="match status" value="1"/>
</dbReference>
<evidence type="ECO:0000313" key="2">
    <source>
        <dbReference type="EMBL" id="TCK28147.1"/>
    </source>
</evidence>
<feature type="transmembrane region" description="Helical" evidence="1">
    <location>
        <begin position="252"/>
        <end position="279"/>
    </location>
</feature>
<feature type="transmembrane region" description="Helical" evidence="1">
    <location>
        <begin position="118"/>
        <end position="139"/>
    </location>
</feature>
<dbReference type="OrthoDB" id="8759010at2"/>
<accession>A0A4R1HZ95</accession>
<dbReference type="EMBL" id="SMFY01000002">
    <property type="protein sequence ID" value="TCK28147.1"/>
    <property type="molecule type" value="Genomic_DNA"/>
</dbReference>
<keyword evidence="3" id="KW-1185">Reference proteome</keyword>
<feature type="transmembrane region" description="Helical" evidence="1">
    <location>
        <begin position="218"/>
        <end position="240"/>
    </location>
</feature>
<keyword evidence="1" id="KW-0812">Transmembrane</keyword>
<feature type="transmembrane region" description="Helical" evidence="1">
    <location>
        <begin position="81"/>
        <end position="106"/>
    </location>
</feature>
<proteinExistence type="predicted"/>
<name>A0A4R1HZ95_ANCAQ</name>
<evidence type="ECO:0000313" key="3">
    <source>
        <dbReference type="Proteomes" id="UP000295030"/>
    </source>
</evidence>
<gene>
    <name evidence="2" type="ORF">EV667_2143</name>
</gene>
<feature type="transmembrane region" description="Helical" evidence="1">
    <location>
        <begin position="181"/>
        <end position="198"/>
    </location>
</feature>
<reference evidence="2 3" key="1">
    <citation type="submission" date="2019-03" db="EMBL/GenBank/DDBJ databases">
        <title>Genomic Encyclopedia of Type Strains, Phase IV (KMG-IV): sequencing the most valuable type-strain genomes for metagenomic binning, comparative biology and taxonomic classification.</title>
        <authorList>
            <person name="Goeker M."/>
        </authorList>
    </citation>
    <scope>NUCLEOTIDE SEQUENCE [LARGE SCALE GENOMIC DNA]</scope>
    <source>
        <strain evidence="2 3">DSM 101</strain>
    </source>
</reference>
<evidence type="ECO:0000256" key="1">
    <source>
        <dbReference type="SAM" id="Phobius"/>
    </source>
</evidence>
<dbReference type="InterPro" id="IPR018750">
    <property type="entry name" value="DUF2306_membrane"/>
</dbReference>
<keyword evidence="1" id="KW-0472">Membrane</keyword>
<feature type="transmembrane region" description="Helical" evidence="1">
    <location>
        <begin position="35"/>
        <end position="61"/>
    </location>
</feature>
<protein>
    <submittedName>
        <fullName evidence="2">Putative membrane protein DUF2306</fullName>
    </submittedName>
</protein>